<dbReference type="AlphaFoldDB" id="A0A9P4TJ91"/>
<protein>
    <submittedName>
        <fullName evidence="1">Uncharacterized protein</fullName>
    </submittedName>
</protein>
<keyword evidence="2" id="KW-1185">Reference proteome</keyword>
<dbReference type="Proteomes" id="UP000801428">
    <property type="component" value="Unassembled WGS sequence"/>
</dbReference>
<gene>
    <name evidence="1" type="ORF">E8E13_010035</name>
</gene>
<proteinExistence type="predicted"/>
<evidence type="ECO:0000313" key="2">
    <source>
        <dbReference type="Proteomes" id="UP000801428"/>
    </source>
</evidence>
<reference evidence="1" key="1">
    <citation type="submission" date="2019-04" db="EMBL/GenBank/DDBJ databases">
        <title>Sequencing of skin fungus with MAO and IRED activity.</title>
        <authorList>
            <person name="Marsaioli A.J."/>
            <person name="Bonatto J.M.C."/>
            <person name="Reis Junior O."/>
        </authorList>
    </citation>
    <scope>NUCLEOTIDE SEQUENCE</scope>
    <source>
        <strain evidence="1">30M1</strain>
    </source>
</reference>
<organism evidence="1 2">
    <name type="scientific">Curvularia kusanoi</name>
    <name type="common">Cochliobolus kusanoi</name>
    <dbReference type="NCBI Taxonomy" id="90978"/>
    <lineage>
        <taxon>Eukaryota</taxon>
        <taxon>Fungi</taxon>
        <taxon>Dikarya</taxon>
        <taxon>Ascomycota</taxon>
        <taxon>Pezizomycotina</taxon>
        <taxon>Dothideomycetes</taxon>
        <taxon>Pleosporomycetidae</taxon>
        <taxon>Pleosporales</taxon>
        <taxon>Pleosporineae</taxon>
        <taxon>Pleosporaceae</taxon>
        <taxon>Curvularia</taxon>
    </lineage>
</organism>
<sequence>MLTFTVLTGLAESRRLHAGGFSHRALRRASPVLDWLVASAELLELSFRTTWTTDLAHKVGHDVNGNDNDSGRREPAISVTAAGASLVRSFSSNKTPVRRERSLGGWIDFGEHRRGDESLMSPPRQAVDSSKVPYNPSRYFSGRWIRHAHCQRSIPPFQTTGTTDSGSKEPIAYQTPTAMAATYIPPIDTYFLTAASRTLPDISVTELESLASLHNTVVHRLSEPRTSSSQWIHQTINTSSQTPGSSSLSSQATRALPSSNAYLILHILEDNNVERAQAVARRGQATGRRYDKIKGKADRGFLKACICVCVWEDTSKVFEARQQSRPGRALTDSER</sequence>
<accession>A0A9P4TJ91</accession>
<dbReference type="EMBL" id="SWKU01000006">
    <property type="protein sequence ID" value="KAF3005936.1"/>
    <property type="molecule type" value="Genomic_DNA"/>
</dbReference>
<comment type="caution">
    <text evidence="1">The sequence shown here is derived from an EMBL/GenBank/DDBJ whole genome shotgun (WGS) entry which is preliminary data.</text>
</comment>
<evidence type="ECO:0000313" key="1">
    <source>
        <dbReference type="EMBL" id="KAF3005936.1"/>
    </source>
</evidence>
<name>A0A9P4TJ91_CURKU</name>